<evidence type="ECO:0000256" key="2">
    <source>
        <dbReference type="ARBA" id="ARBA00014212"/>
    </source>
</evidence>
<dbReference type="PANTHER" id="PTHR11247:SF8">
    <property type="entry name" value="PALMITOYL-PROTEIN THIOESTERASE 1"/>
    <property type="match status" value="1"/>
</dbReference>
<comment type="caution">
    <text evidence="8">The sequence shown here is derived from an EMBL/GenBank/DDBJ whole genome shotgun (WGS) entry which is preliminary data.</text>
</comment>
<dbReference type="InterPro" id="IPR029058">
    <property type="entry name" value="AB_hydrolase_fold"/>
</dbReference>
<evidence type="ECO:0000313" key="8">
    <source>
        <dbReference type="EMBL" id="KAG2192740.1"/>
    </source>
</evidence>
<evidence type="ECO:0000256" key="3">
    <source>
        <dbReference type="ARBA" id="ARBA00022729"/>
    </source>
</evidence>
<gene>
    <name evidence="8" type="ORF">INT47_011659</name>
</gene>
<dbReference type="PRINTS" id="PR00414">
    <property type="entry name" value="PPTHIESTRASE"/>
</dbReference>
<name>A0A8H7URD1_9FUNG</name>
<keyword evidence="9" id="KW-1185">Reference proteome</keyword>
<dbReference type="SUPFAM" id="SSF53474">
    <property type="entry name" value="alpha/beta-Hydrolases"/>
    <property type="match status" value="1"/>
</dbReference>
<sequence>MGDDCCNPESMGRVKNLLESRLSGTFIYSVRVGDTVDSDHKAGFFGKIDEQVDKLCEELSIIPELANGFNAIGFSQGGLFLRTYVERCNKPMVHRLITFGSPHGGYLEKNRFLPNLNNEISNKNQMYKQNLASLDKLVLIRFSLDVMIKPGHTAWFWVDDKDSNLIELRNRTLYKEDWLGLKSLDDNKRLEFLVCPGQHTNTFSDISCGLPIFSSTTSPAAVIPTTAVINIPTQTIDVKVDDGKCPQSEYGIPVERFAQLVSTHWQFDHLESIKSGTYKIISEQFQEHIQIGIEPTKESEPILQQQNQRQKSFNTISGSSWDMMMDLEILHAQIFGAIQAHTEGSLHIAWDRLSDKLGQPAFGQFIRNVALNYCTFDQEQGLLSSTCLKEKASTLSMELDEYINLNLNAVFTALENDILPNLLSNTSKDLSDVLAYFNRLFLMKDNQHLYLQVAPFTGQSDLKLKLLPLLNTSVLNDDHLTDFFESYACLSRA</sequence>
<keyword evidence="4" id="KW-0378">Hydrolase</keyword>
<reference evidence="8" key="1">
    <citation type="submission" date="2020-12" db="EMBL/GenBank/DDBJ databases">
        <title>Metabolic potential, ecology and presence of endohyphal bacteria is reflected in genomic diversity of Mucoromycotina.</title>
        <authorList>
            <person name="Muszewska A."/>
            <person name="Okrasinska A."/>
            <person name="Steczkiewicz K."/>
            <person name="Drgas O."/>
            <person name="Orlowska M."/>
            <person name="Perlinska-Lenart U."/>
            <person name="Aleksandrzak-Piekarczyk T."/>
            <person name="Szatraj K."/>
            <person name="Zielenkiewicz U."/>
            <person name="Pilsyk S."/>
            <person name="Malc E."/>
            <person name="Mieczkowski P."/>
            <person name="Kruszewska J.S."/>
            <person name="Biernat P."/>
            <person name="Pawlowska J."/>
        </authorList>
    </citation>
    <scope>NUCLEOTIDE SEQUENCE</scope>
    <source>
        <strain evidence="8">WA0000017839</strain>
    </source>
</reference>
<keyword evidence="5" id="KW-1015">Disulfide bond</keyword>
<evidence type="ECO:0000256" key="5">
    <source>
        <dbReference type="ARBA" id="ARBA00023157"/>
    </source>
</evidence>
<dbReference type="GO" id="GO:0008474">
    <property type="term" value="F:palmitoyl-(protein) hydrolase activity"/>
    <property type="evidence" value="ECO:0007669"/>
    <property type="project" value="UniProtKB-EC"/>
</dbReference>
<evidence type="ECO:0000313" key="9">
    <source>
        <dbReference type="Proteomes" id="UP000603453"/>
    </source>
</evidence>
<organism evidence="8 9">
    <name type="scientific">Mucor saturninus</name>
    <dbReference type="NCBI Taxonomy" id="64648"/>
    <lineage>
        <taxon>Eukaryota</taxon>
        <taxon>Fungi</taxon>
        <taxon>Fungi incertae sedis</taxon>
        <taxon>Mucoromycota</taxon>
        <taxon>Mucoromycotina</taxon>
        <taxon>Mucoromycetes</taxon>
        <taxon>Mucorales</taxon>
        <taxon>Mucorineae</taxon>
        <taxon>Mucoraceae</taxon>
        <taxon>Mucor</taxon>
    </lineage>
</organism>
<evidence type="ECO:0000256" key="4">
    <source>
        <dbReference type="ARBA" id="ARBA00022801"/>
    </source>
</evidence>
<evidence type="ECO:0000256" key="6">
    <source>
        <dbReference type="ARBA" id="ARBA00023180"/>
    </source>
</evidence>
<dbReference type="InterPro" id="IPR002472">
    <property type="entry name" value="Palm_thioest"/>
</dbReference>
<evidence type="ECO:0000256" key="1">
    <source>
        <dbReference type="ARBA" id="ARBA00012423"/>
    </source>
</evidence>
<dbReference type="OrthoDB" id="10263094at2759"/>
<dbReference type="Gene3D" id="3.40.50.1820">
    <property type="entry name" value="alpha/beta hydrolase"/>
    <property type="match status" value="2"/>
</dbReference>
<dbReference type="Proteomes" id="UP000603453">
    <property type="component" value="Unassembled WGS sequence"/>
</dbReference>
<proteinExistence type="predicted"/>
<protein>
    <recommendedName>
        <fullName evidence="2">Palmitoyl-protein thioesterase 1</fullName>
        <ecNumber evidence="1">3.1.2.22</ecNumber>
    </recommendedName>
    <alternativeName>
        <fullName evidence="7">Palmitoyl-protein hydrolase 1</fullName>
    </alternativeName>
</protein>
<dbReference type="EMBL" id="JAEPRD010000270">
    <property type="protein sequence ID" value="KAG2192740.1"/>
    <property type="molecule type" value="Genomic_DNA"/>
</dbReference>
<accession>A0A8H7URD1</accession>
<dbReference type="EC" id="3.1.2.22" evidence="1"/>
<keyword evidence="6" id="KW-0325">Glycoprotein</keyword>
<dbReference type="Pfam" id="PF02089">
    <property type="entry name" value="Palm_thioest"/>
    <property type="match status" value="2"/>
</dbReference>
<dbReference type="PANTHER" id="PTHR11247">
    <property type="entry name" value="PALMITOYL-PROTEIN THIOESTERASE/DOLICHYLDIPHOSPHATASE 1"/>
    <property type="match status" value="1"/>
</dbReference>
<evidence type="ECO:0000256" key="7">
    <source>
        <dbReference type="ARBA" id="ARBA00031934"/>
    </source>
</evidence>
<keyword evidence="3" id="KW-0732">Signal</keyword>
<dbReference type="AlphaFoldDB" id="A0A8H7URD1"/>